<evidence type="ECO:0000313" key="4">
    <source>
        <dbReference type="Proteomes" id="UP000195729"/>
    </source>
</evidence>
<dbReference type="KEGG" id="tci:A7K98_12455"/>
<accession>A0A1Y0L8Y1</accession>
<feature type="region of interest" description="Disordered" evidence="1">
    <location>
        <begin position="70"/>
        <end position="104"/>
    </location>
</feature>
<name>A0A1Y0L8Y1_TATCI</name>
<reference evidence="4 5" key="1">
    <citation type="submission" date="2016-05" db="EMBL/GenBank/DDBJ databases">
        <title>Complete genome sequence of two 2,5-diketo-D-glunonic acid producing strain Tatumella citrea.</title>
        <authorList>
            <person name="Duan C."/>
            <person name="Yang J."/>
            <person name="Yang S."/>
        </authorList>
    </citation>
    <scope>NUCLEOTIDE SEQUENCE [LARGE SCALE GENOMIC DNA]</scope>
    <source>
        <strain evidence="3 4">ATCC 39140</strain>
        <strain evidence="2 5">DSM 13699</strain>
    </source>
</reference>
<dbReference type="AlphaFoldDB" id="A0A1Y0L8Y1"/>
<dbReference type="Proteomes" id="UP000195729">
    <property type="component" value="Chromosome"/>
</dbReference>
<dbReference type="EMBL" id="CP015579">
    <property type="protein sequence ID" value="ARU94506.1"/>
    <property type="molecule type" value="Genomic_DNA"/>
</dbReference>
<evidence type="ECO:0000313" key="2">
    <source>
        <dbReference type="EMBL" id="ARU94506.1"/>
    </source>
</evidence>
<organism evidence="2 5">
    <name type="scientific">Tatumella citrea</name>
    <name type="common">Pantoea citrea</name>
    <dbReference type="NCBI Taxonomy" id="53336"/>
    <lineage>
        <taxon>Bacteria</taxon>
        <taxon>Pseudomonadati</taxon>
        <taxon>Pseudomonadota</taxon>
        <taxon>Gammaproteobacteria</taxon>
        <taxon>Enterobacterales</taxon>
        <taxon>Erwiniaceae</taxon>
        <taxon>Tatumella</taxon>
    </lineage>
</organism>
<feature type="compositionally biased region" description="Basic and acidic residues" evidence="1">
    <location>
        <begin position="88"/>
        <end position="97"/>
    </location>
</feature>
<evidence type="ECO:0000313" key="5">
    <source>
        <dbReference type="Proteomes" id="UP000195814"/>
    </source>
</evidence>
<keyword evidence="4" id="KW-1185">Reference proteome</keyword>
<protein>
    <submittedName>
        <fullName evidence="2">Uncharacterized protein</fullName>
    </submittedName>
</protein>
<dbReference type="Proteomes" id="UP000195814">
    <property type="component" value="Chromosome"/>
</dbReference>
<sequence>MRIPCVDNPYAEQLLLCRAGSARQGLNVLMVNRSMWFTRLLADCAGNLMLWLVAKRCLWHRLVSPCERSTGFRQKQGRAMVSPGSESRPGHRSEGKTDGLPGQDCFRKPLSAATASCRYETSVRIFSVDC</sequence>
<gene>
    <name evidence="2" type="ORF">A7K98_12455</name>
    <name evidence="3" type="ORF">A7K99_12450</name>
</gene>
<evidence type="ECO:0000256" key="1">
    <source>
        <dbReference type="SAM" id="MobiDB-lite"/>
    </source>
</evidence>
<dbReference type="EMBL" id="CP015581">
    <property type="protein sequence ID" value="ARU98545.1"/>
    <property type="molecule type" value="Genomic_DNA"/>
</dbReference>
<evidence type="ECO:0000313" key="3">
    <source>
        <dbReference type="EMBL" id="ARU98545.1"/>
    </source>
</evidence>
<proteinExistence type="predicted"/>